<dbReference type="Pfam" id="PF23247">
    <property type="entry name" value="LRR_RPS2"/>
    <property type="match status" value="1"/>
</dbReference>
<feature type="compositionally biased region" description="Polar residues" evidence="7">
    <location>
        <begin position="1414"/>
        <end position="1424"/>
    </location>
</feature>
<dbReference type="SMART" id="SM00369">
    <property type="entry name" value="LRR_TYP"/>
    <property type="match status" value="2"/>
</dbReference>
<protein>
    <recommendedName>
        <fullName evidence="8">AAA+ ATPase domain-containing protein</fullName>
    </recommendedName>
</protein>
<evidence type="ECO:0000256" key="3">
    <source>
        <dbReference type="ARBA" id="ARBA00022737"/>
    </source>
</evidence>
<feature type="compositionally biased region" description="Polar residues" evidence="7">
    <location>
        <begin position="1488"/>
        <end position="1506"/>
    </location>
</feature>
<dbReference type="GO" id="GO:0043531">
    <property type="term" value="F:ADP binding"/>
    <property type="evidence" value="ECO:0007669"/>
    <property type="project" value="InterPro"/>
</dbReference>
<sequence>MRNLKRKLEDLSGQEDDINSQISIAERQPGKRPKKEVEVWRRNVQRVKDNVQRLEQKVVGETNVSSCMRLGKDIVTQILEVQELQKKGSDFNSLMINEGTTGRLSQPLTKDFVKYIKARNTENIWECVMNDAVTKIGVYGMGGVGKTTTMKYIHNQLLKEKGKFDNVYWVTVSKPFNITKLQCDIAKALKLKFSDDEDETIRATELHAVLDRQKRYVLILDDVWEGFDLDSVGIPEPKRSNRRKLVLTTRSLEVCRRMKCTPVKVNLLTEEEALTLFHSIVFGNDTVLAPDVEEIADEIAKECACLPLAIVTLAGSCRVLEGTREWRNALNELISSTKDACNDVSNVFGQLKFSYDCLGDKVLQDCFLYCSLYPEDHKIPVNELIEYWIAEELITDMDDVEAQMAKGYAVLGKLTRSCLLESCTDGWNQQECVRMHDLIRDMALRITASSPRFMVHAGEMITSVPSEQWSDDLERISFMYSSIIELPIAPPVCPRLTTLLLNGVQYSQSVVIPESFSGSFFSSMPCLKVLNLSNRNITSLPESISNLENLHALILDGCKKLKYVPSLEKLRALKTFVLIASQIEELPEGIEELVNLRKLDLSFNALRKFPSWKLRRLSKLQYLAIECTKVKVSTESLLCLRQLKVVAVFFHNVRELTRYAISQQFQGLQKYSLRVGEQLRVSLGYKKGFDISFESVPFGRGVDQLVLPASLHSLLFDRLHDPISLSAIPWFKDAKDLRRCCVSYCNGLESIFSSSTFSDDGQIPLGTVESFSLRGLPRLRVLFDGIAPPHNIYFNLKELEIIGCDAMKNIFPVQLLLNLPNLQSIDVYECENVEDIIIEIAEMSDRGNHQDCSNSISLPKLKYLELDGLPRLKSIYNGVMLCPSIAKVEVRKCQNLITIFNVQLLQNFPNLKTLIVWECENMEDIIVEIAEVSDRGNHQDYSNSVSLPKLKRLVLEDLPRLKSIYNGVMVCPSIAIVVVHNCPMVRRMPISLHMDGEQATTPPALGLFTILGQEGWWESLEWDDPVTKTILLPYVQGEGSAGAGIVVRTTSGRFVAARAANLGMMGSVLCAEAGAWRAALEFAYALDIRTIVVEGDSQQVKPELPTQLTSNNEEERGGLEEEEFYEKIEAPKFVDFTAPDPYRPDDRYWFCLRVALFPWYCFARSVRFDLGCDQKHEEEIDHEAISKDFVLRVMAARSPYIRLRQILNRKASSAKEKCPLSAPPKPSKSRVSRLAVISSFSQKLIDGKGKAKPLSKIASTPKAKGKQVAAKYLTTPRNKNCVPNPNSYRSVRNPKPTSIAVPKSRTIAKTLVFHSPKKGIVVKTSSELRTPLTKICEGLKRLEITGQRKRILGYSNKSSKEIRCGPNKSVPVDPSMRNLSSCKKKSKAKDLFRTQKNEKKETKSLRCIKRKSEGNSNKPCNSRPNKLAENNRPREGTVLENSGITQGKAHEGLSQNEKTSGNSDSLDSSQEEAIPCSEVVRSIKPSDIVSSEASRGETNSSSNSKEGNLEENDLSKFQANLEEKGNESQTLGEEVGHEGEAMESDDKENASASNDNRDFKDNNNHSGRTVLGKQKIDEVTKKVAQTQYKNLKEGITVAATVAQGIKYKKPKPTNPKPFRLRTDERRILKEANLERRMQSIVPENETAKASTLPARILQKRHGSEIQRNGKCLEESNCNPDTHESNGKEPETSVQMNEPHRTVGPRTPEGQVRLKTATTTPQRSTNSTQRKSKPVTLRFEQGREVITQCVRPKGVSSTRKARTSELVCGGEQLTVIKETSSAPSRSEEAAEPSHCRNTSRGKRPKTIPKEPNFHSVHVPKSCTRKVA</sequence>
<keyword evidence="10" id="KW-1185">Reference proteome</keyword>
<dbReference type="SMART" id="SM00382">
    <property type="entry name" value="AAA"/>
    <property type="match status" value="1"/>
</dbReference>
<dbReference type="InterPro" id="IPR001611">
    <property type="entry name" value="Leu-rich_rpt"/>
</dbReference>
<feature type="region of interest" description="Disordered" evidence="7">
    <location>
        <begin position="1276"/>
        <end position="1297"/>
    </location>
</feature>
<feature type="compositionally biased region" description="Polar residues" evidence="7">
    <location>
        <begin position="1276"/>
        <end position="1290"/>
    </location>
</feature>
<dbReference type="Gene3D" id="1.10.10.10">
    <property type="entry name" value="Winged helix-like DNA-binding domain superfamily/Winged helix DNA-binding domain"/>
    <property type="match status" value="1"/>
</dbReference>
<dbReference type="InterPro" id="IPR002156">
    <property type="entry name" value="RNaseH_domain"/>
</dbReference>
<keyword evidence="3" id="KW-0677">Repeat</keyword>
<evidence type="ECO:0000256" key="6">
    <source>
        <dbReference type="ARBA" id="ARBA00022840"/>
    </source>
</evidence>
<evidence type="ECO:0000256" key="1">
    <source>
        <dbReference type="ARBA" id="ARBA00008894"/>
    </source>
</evidence>
<dbReference type="PROSITE" id="PS51450">
    <property type="entry name" value="LRR"/>
    <property type="match status" value="2"/>
</dbReference>
<evidence type="ECO:0000256" key="2">
    <source>
        <dbReference type="ARBA" id="ARBA00022614"/>
    </source>
</evidence>
<dbReference type="SUPFAM" id="SSF52058">
    <property type="entry name" value="L domain-like"/>
    <property type="match status" value="1"/>
</dbReference>
<evidence type="ECO:0000256" key="5">
    <source>
        <dbReference type="ARBA" id="ARBA00022821"/>
    </source>
</evidence>
<dbReference type="InterPro" id="IPR003591">
    <property type="entry name" value="Leu-rich_rpt_typical-subtyp"/>
</dbReference>
<dbReference type="InterPro" id="IPR027417">
    <property type="entry name" value="P-loop_NTPase"/>
</dbReference>
<dbReference type="Pfam" id="PF00931">
    <property type="entry name" value="NB-ARC"/>
    <property type="match status" value="1"/>
</dbReference>
<feature type="region of interest" description="Disordered" evidence="7">
    <location>
        <begin position="1776"/>
        <end position="1826"/>
    </location>
</feature>
<gene>
    <name evidence="9" type="ORF">RHSIM_Rhsim11G0146400</name>
</gene>
<dbReference type="PRINTS" id="PR00364">
    <property type="entry name" value="DISEASERSIST"/>
</dbReference>
<evidence type="ECO:0000256" key="4">
    <source>
        <dbReference type="ARBA" id="ARBA00022741"/>
    </source>
</evidence>
<dbReference type="PANTHER" id="PTHR37241:SF1">
    <property type="entry name" value="NEUROFILAMENT HEAVY PROTEIN"/>
    <property type="match status" value="1"/>
</dbReference>
<dbReference type="Gene3D" id="3.40.50.300">
    <property type="entry name" value="P-loop containing nucleotide triphosphate hydrolases"/>
    <property type="match status" value="1"/>
</dbReference>
<dbReference type="SUPFAM" id="SSF52540">
    <property type="entry name" value="P-loop containing nucleoside triphosphate hydrolases"/>
    <property type="match status" value="1"/>
</dbReference>
<dbReference type="InterPro" id="IPR057135">
    <property type="entry name" value="At4g27190-like_LRR"/>
</dbReference>
<feature type="compositionally biased region" description="Polar residues" evidence="7">
    <location>
        <begin position="1453"/>
        <end position="1468"/>
    </location>
</feature>
<keyword evidence="5" id="KW-0611">Plant defense</keyword>
<dbReference type="FunFam" id="3.40.50.300:FF:001091">
    <property type="entry name" value="Probable disease resistance protein At1g61300"/>
    <property type="match status" value="1"/>
</dbReference>
<dbReference type="Gene3D" id="3.80.10.10">
    <property type="entry name" value="Ribonuclease Inhibitor"/>
    <property type="match status" value="2"/>
</dbReference>
<dbReference type="Pfam" id="PF13456">
    <property type="entry name" value="RVT_3"/>
    <property type="match status" value="1"/>
</dbReference>
<feature type="compositionally biased region" description="Basic and acidic residues" evidence="7">
    <location>
        <begin position="1784"/>
        <end position="1793"/>
    </location>
</feature>
<feature type="compositionally biased region" description="Polar residues" evidence="7">
    <location>
        <begin position="1715"/>
        <end position="1728"/>
    </location>
</feature>
<dbReference type="InterPro" id="IPR042197">
    <property type="entry name" value="Apaf_helical"/>
</dbReference>
<evidence type="ECO:0000256" key="7">
    <source>
        <dbReference type="SAM" id="MobiDB-lite"/>
    </source>
</evidence>
<keyword evidence="6" id="KW-0067">ATP-binding</keyword>
<organism evidence="9 10">
    <name type="scientific">Rhododendron simsii</name>
    <name type="common">Sims's rhododendron</name>
    <dbReference type="NCBI Taxonomy" id="118357"/>
    <lineage>
        <taxon>Eukaryota</taxon>
        <taxon>Viridiplantae</taxon>
        <taxon>Streptophyta</taxon>
        <taxon>Embryophyta</taxon>
        <taxon>Tracheophyta</taxon>
        <taxon>Spermatophyta</taxon>
        <taxon>Magnoliopsida</taxon>
        <taxon>eudicotyledons</taxon>
        <taxon>Gunneridae</taxon>
        <taxon>Pentapetalae</taxon>
        <taxon>asterids</taxon>
        <taxon>Ericales</taxon>
        <taxon>Ericaceae</taxon>
        <taxon>Ericoideae</taxon>
        <taxon>Rhodoreae</taxon>
        <taxon>Rhododendron</taxon>
    </lineage>
</organism>
<feature type="region of interest" description="Disordered" evidence="7">
    <location>
        <begin position="1362"/>
        <end position="1576"/>
    </location>
</feature>
<evidence type="ECO:0000313" key="10">
    <source>
        <dbReference type="Proteomes" id="UP000626092"/>
    </source>
</evidence>
<dbReference type="InterPro" id="IPR032675">
    <property type="entry name" value="LRR_dom_sf"/>
</dbReference>
<feature type="compositionally biased region" description="Basic and acidic residues" evidence="7">
    <location>
        <begin position="1680"/>
        <end position="1690"/>
    </location>
</feature>
<dbReference type="InterPro" id="IPR003593">
    <property type="entry name" value="AAA+_ATPase"/>
</dbReference>
<dbReference type="InterPro" id="IPR002182">
    <property type="entry name" value="NB-ARC"/>
</dbReference>
<feature type="compositionally biased region" description="Basic and acidic residues" evidence="7">
    <location>
        <begin position="1"/>
        <end position="10"/>
    </location>
</feature>
<feature type="compositionally biased region" description="Basic and acidic residues" evidence="7">
    <location>
        <begin position="1388"/>
        <end position="1404"/>
    </location>
</feature>
<proteinExistence type="inferred from homology"/>
<feature type="region of interest" description="Disordered" evidence="7">
    <location>
        <begin position="1638"/>
        <end position="1735"/>
    </location>
</feature>
<evidence type="ECO:0000313" key="9">
    <source>
        <dbReference type="EMBL" id="KAF7127634.1"/>
    </source>
</evidence>
<dbReference type="Gene3D" id="1.10.8.430">
    <property type="entry name" value="Helical domain of apoptotic protease-activating factors"/>
    <property type="match status" value="1"/>
</dbReference>
<name>A0A834G7V8_RHOSS</name>
<dbReference type="Pfam" id="PF23559">
    <property type="entry name" value="WHD_DRP"/>
    <property type="match status" value="1"/>
</dbReference>
<keyword evidence="4" id="KW-0547">Nucleotide-binding</keyword>
<evidence type="ECO:0000259" key="8">
    <source>
        <dbReference type="SMART" id="SM00382"/>
    </source>
</evidence>
<dbReference type="EMBL" id="WJXA01000011">
    <property type="protein sequence ID" value="KAF7127634.1"/>
    <property type="molecule type" value="Genomic_DNA"/>
</dbReference>
<accession>A0A834G7V8</accession>
<dbReference type="PANTHER" id="PTHR37241">
    <property type="entry name" value="NEUROFILAMENT HEAVY PROTEIN"/>
    <property type="match status" value="1"/>
</dbReference>
<keyword evidence="2" id="KW-0433">Leucine-rich repeat</keyword>
<dbReference type="GO" id="GO:0004523">
    <property type="term" value="F:RNA-DNA hybrid ribonuclease activity"/>
    <property type="evidence" value="ECO:0007669"/>
    <property type="project" value="InterPro"/>
</dbReference>
<comment type="caution">
    <text evidence="9">The sequence shown here is derived from an EMBL/GenBank/DDBJ whole genome shotgun (WGS) entry which is preliminary data.</text>
</comment>
<dbReference type="Proteomes" id="UP000626092">
    <property type="component" value="Unassembled WGS sequence"/>
</dbReference>
<feature type="domain" description="AAA+ ATPase" evidence="8">
    <location>
        <begin position="132"/>
        <end position="286"/>
    </location>
</feature>
<dbReference type="FunFam" id="1.10.10.10:FF:000322">
    <property type="entry name" value="Probable disease resistance protein At1g63360"/>
    <property type="match status" value="1"/>
</dbReference>
<comment type="similarity">
    <text evidence="1">Belongs to the disease resistance NB-LRR family.</text>
</comment>
<feature type="region of interest" description="Disordered" evidence="7">
    <location>
        <begin position="1"/>
        <end position="33"/>
    </location>
</feature>
<dbReference type="GO" id="GO:0051607">
    <property type="term" value="P:defense response to virus"/>
    <property type="evidence" value="ECO:0007669"/>
    <property type="project" value="UniProtKB-ARBA"/>
</dbReference>
<dbReference type="InterPro" id="IPR036388">
    <property type="entry name" value="WH-like_DNA-bd_sf"/>
</dbReference>
<dbReference type="InterPro" id="IPR058922">
    <property type="entry name" value="WHD_DRP"/>
</dbReference>
<dbReference type="GO" id="GO:0005524">
    <property type="term" value="F:ATP binding"/>
    <property type="evidence" value="ECO:0007669"/>
    <property type="project" value="UniProtKB-KW"/>
</dbReference>
<feature type="compositionally biased region" description="Basic residues" evidence="7">
    <location>
        <begin position="1796"/>
        <end position="1805"/>
    </location>
</feature>
<dbReference type="GO" id="GO:0003676">
    <property type="term" value="F:nucleic acid binding"/>
    <property type="evidence" value="ECO:0007669"/>
    <property type="project" value="InterPro"/>
</dbReference>
<reference evidence="9" key="1">
    <citation type="submission" date="2019-11" db="EMBL/GenBank/DDBJ databases">
        <authorList>
            <person name="Liu Y."/>
            <person name="Hou J."/>
            <person name="Li T.-Q."/>
            <person name="Guan C.-H."/>
            <person name="Wu X."/>
            <person name="Wu H.-Z."/>
            <person name="Ling F."/>
            <person name="Zhang R."/>
            <person name="Shi X.-G."/>
            <person name="Ren J.-P."/>
            <person name="Chen E.-F."/>
            <person name="Sun J.-M."/>
        </authorList>
    </citation>
    <scope>NUCLEOTIDE SEQUENCE</scope>
    <source>
        <strain evidence="9">Adult_tree_wgs_1</strain>
        <tissue evidence="9">Leaves</tissue>
    </source>
</reference>
<dbReference type="OrthoDB" id="785936at2759"/>